<sequence length="82" mass="8529">MTPARTARRTCLGVWVGGAAAALLVVLVPLAVGLGLITATRPAGQVAAACVLPVLVGLALRAGYGDLRRTRWRARTGVPRRE</sequence>
<keyword evidence="1" id="KW-1133">Transmembrane helix</keyword>
<name>A0ABT1KT02_9ACTN</name>
<evidence type="ECO:0000313" key="3">
    <source>
        <dbReference type="Proteomes" id="UP001204524"/>
    </source>
</evidence>
<keyword evidence="1" id="KW-0812">Transmembrane</keyword>
<dbReference type="Proteomes" id="UP001204524">
    <property type="component" value="Unassembled WGS sequence"/>
</dbReference>
<feature type="transmembrane region" description="Helical" evidence="1">
    <location>
        <begin position="43"/>
        <end position="64"/>
    </location>
</feature>
<protein>
    <submittedName>
        <fullName evidence="2">Uncharacterized protein</fullName>
    </submittedName>
</protein>
<feature type="transmembrane region" description="Helical" evidence="1">
    <location>
        <begin position="12"/>
        <end position="37"/>
    </location>
</feature>
<keyword evidence="3" id="KW-1185">Reference proteome</keyword>
<accession>A0ABT1KT02</accession>
<keyword evidence="1" id="KW-0472">Membrane</keyword>
<proteinExistence type="predicted"/>
<comment type="caution">
    <text evidence="2">The sequence shown here is derived from an EMBL/GenBank/DDBJ whole genome shotgun (WGS) entry which is preliminary data.</text>
</comment>
<organism evidence="2 3">
    <name type="scientific">Nocardioides pinisoli</name>
    <dbReference type="NCBI Taxonomy" id="2950279"/>
    <lineage>
        <taxon>Bacteria</taxon>
        <taxon>Bacillati</taxon>
        <taxon>Actinomycetota</taxon>
        <taxon>Actinomycetes</taxon>
        <taxon>Propionibacteriales</taxon>
        <taxon>Nocardioidaceae</taxon>
        <taxon>Nocardioides</taxon>
    </lineage>
</organism>
<dbReference type="EMBL" id="JANARS010000001">
    <property type="protein sequence ID" value="MCP3420880.1"/>
    <property type="molecule type" value="Genomic_DNA"/>
</dbReference>
<evidence type="ECO:0000313" key="2">
    <source>
        <dbReference type="EMBL" id="MCP3420880.1"/>
    </source>
</evidence>
<dbReference type="RefSeq" id="WP_254180101.1">
    <property type="nucleotide sequence ID" value="NZ_JANARS010000001.1"/>
</dbReference>
<reference evidence="2 3" key="1">
    <citation type="submission" date="2022-06" db="EMBL/GenBank/DDBJ databases">
        <authorList>
            <person name="So Y."/>
        </authorList>
    </citation>
    <scope>NUCLEOTIDE SEQUENCE [LARGE SCALE GENOMIC DNA]</scope>
    <source>
        <strain evidence="2 3">STR3</strain>
    </source>
</reference>
<gene>
    <name evidence="2" type="ORF">NCI01_03645</name>
</gene>
<evidence type="ECO:0000256" key="1">
    <source>
        <dbReference type="SAM" id="Phobius"/>
    </source>
</evidence>